<dbReference type="UniPathway" id="UPA01057">
    <property type="reaction ID" value="UER00164"/>
</dbReference>
<evidence type="ECO:0000259" key="9">
    <source>
        <dbReference type="Pfam" id="PF16582"/>
    </source>
</evidence>
<keyword evidence="1 6" id="KW-0808">Transferase</keyword>
<dbReference type="InterPro" id="IPR004433">
    <property type="entry name" value="MenaQ_synth_MenD"/>
</dbReference>
<dbReference type="HAMAP" id="MF_01659">
    <property type="entry name" value="MenD"/>
    <property type="match status" value="1"/>
</dbReference>
<evidence type="ECO:0000256" key="5">
    <source>
        <dbReference type="ARBA" id="ARBA00023211"/>
    </source>
</evidence>
<reference evidence="10 11" key="1">
    <citation type="submission" date="2019-06" db="EMBL/GenBank/DDBJ databases">
        <title>Psychrobacillus vulpis sp. nov., a new species isolated from feces of a red fox that inhabits in The Tablas de Daimiel Natural Park, Albacete, Spain.</title>
        <authorList>
            <person name="Rodriguez M."/>
            <person name="Reina J.C."/>
            <person name="Bejar V."/>
            <person name="Llamas I."/>
        </authorList>
    </citation>
    <scope>NUCLEOTIDE SEQUENCE [LARGE SCALE GENOMIC DNA]</scope>
    <source>
        <strain evidence="10 11">Z8</strain>
    </source>
</reference>
<dbReference type="Pfam" id="PF02775">
    <property type="entry name" value="TPP_enzyme_C"/>
    <property type="match status" value="1"/>
</dbReference>
<keyword evidence="3 6" id="KW-0460">Magnesium</keyword>
<evidence type="ECO:0000256" key="2">
    <source>
        <dbReference type="ARBA" id="ARBA00022723"/>
    </source>
</evidence>
<dbReference type="EMBL" id="VDGI01000023">
    <property type="protein sequence ID" value="TQR18042.1"/>
    <property type="molecule type" value="Genomic_DNA"/>
</dbReference>
<dbReference type="InterPro" id="IPR029061">
    <property type="entry name" value="THDP-binding"/>
</dbReference>
<name>A0A544TKT0_9BACI</name>
<comment type="pathway">
    <text evidence="6">Quinol/quinone metabolism; 1,4-dihydroxy-2-naphthoate biosynthesis; 1,4-dihydroxy-2-naphthoate from chorismate: step 2/7.</text>
</comment>
<evidence type="ECO:0000256" key="6">
    <source>
        <dbReference type="HAMAP-Rule" id="MF_01659"/>
    </source>
</evidence>
<dbReference type="AlphaFoldDB" id="A0A544TKT0"/>
<dbReference type="InterPro" id="IPR012001">
    <property type="entry name" value="Thiamin_PyroP_enz_TPP-bd_dom"/>
</dbReference>
<gene>
    <name evidence="6 10" type="primary">menD</name>
    <name evidence="10" type="ORF">FG384_16880</name>
</gene>
<comment type="cofactor">
    <cofactor evidence="6">
        <name>Mg(2+)</name>
        <dbReference type="ChEBI" id="CHEBI:18420"/>
    </cofactor>
    <cofactor evidence="6">
        <name>Mn(2+)</name>
        <dbReference type="ChEBI" id="CHEBI:29035"/>
    </cofactor>
</comment>
<comment type="cofactor">
    <cofactor evidence="6">
        <name>thiamine diphosphate</name>
        <dbReference type="ChEBI" id="CHEBI:58937"/>
    </cofactor>
    <text evidence="6">Binds 1 thiamine pyrophosphate per subunit.</text>
</comment>
<keyword evidence="4 6" id="KW-0786">Thiamine pyrophosphate</keyword>
<dbReference type="PANTHER" id="PTHR42916">
    <property type="entry name" value="2-SUCCINYL-5-ENOLPYRUVYL-6-HYDROXY-3-CYCLOHEXENE-1-CARBOXYLATE SYNTHASE"/>
    <property type="match status" value="1"/>
</dbReference>
<accession>A0A544TKT0</accession>
<feature type="domain" description="Thiamine pyrophosphate enzyme TPP-binding" evidence="7">
    <location>
        <begin position="428"/>
        <end position="532"/>
    </location>
</feature>
<evidence type="ECO:0000256" key="4">
    <source>
        <dbReference type="ARBA" id="ARBA00023052"/>
    </source>
</evidence>
<keyword evidence="5 6" id="KW-0464">Manganese</keyword>
<dbReference type="Pfam" id="PF02776">
    <property type="entry name" value="TPP_enzyme_N"/>
    <property type="match status" value="1"/>
</dbReference>
<dbReference type="PANTHER" id="PTHR42916:SF1">
    <property type="entry name" value="PROTEIN PHYLLO, CHLOROPLASTIC"/>
    <property type="match status" value="1"/>
</dbReference>
<dbReference type="GO" id="GO:0030145">
    <property type="term" value="F:manganese ion binding"/>
    <property type="evidence" value="ECO:0007669"/>
    <property type="project" value="UniProtKB-UniRule"/>
</dbReference>
<dbReference type="RefSeq" id="WP_142643880.1">
    <property type="nucleotide sequence ID" value="NZ_VDGI01000023.1"/>
</dbReference>
<dbReference type="GO" id="GO:0070204">
    <property type="term" value="F:2-succinyl-5-enolpyruvyl-6-hydroxy-3-cyclohexene-1-carboxylic-acid synthase activity"/>
    <property type="evidence" value="ECO:0007669"/>
    <property type="project" value="UniProtKB-UniRule"/>
</dbReference>
<dbReference type="NCBIfam" id="TIGR00173">
    <property type="entry name" value="menD"/>
    <property type="match status" value="1"/>
</dbReference>
<evidence type="ECO:0000313" key="11">
    <source>
        <dbReference type="Proteomes" id="UP000316626"/>
    </source>
</evidence>
<dbReference type="Proteomes" id="UP000316626">
    <property type="component" value="Unassembled WGS sequence"/>
</dbReference>
<keyword evidence="11" id="KW-1185">Reference proteome</keyword>
<dbReference type="CDD" id="cd02009">
    <property type="entry name" value="TPP_SHCHC_synthase"/>
    <property type="match status" value="1"/>
</dbReference>
<evidence type="ECO:0000256" key="1">
    <source>
        <dbReference type="ARBA" id="ARBA00022679"/>
    </source>
</evidence>
<protein>
    <recommendedName>
        <fullName evidence="6">2-succinyl-5-enolpyruvyl-6-hydroxy-3-cyclohexene-1-carboxylate synthase</fullName>
        <shortName evidence="6">SEPHCHC synthase</shortName>
        <ecNumber evidence="6">2.2.1.9</ecNumber>
    </recommendedName>
    <alternativeName>
        <fullName evidence="6">Menaquinone biosynthesis protein MenD</fullName>
    </alternativeName>
</protein>
<dbReference type="GO" id="GO:0030976">
    <property type="term" value="F:thiamine pyrophosphate binding"/>
    <property type="evidence" value="ECO:0007669"/>
    <property type="project" value="UniProtKB-UniRule"/>
</dbReference>
<dbReference type="Pfam" id="PF16582">
    <property type="entry name" value="TPP_enzyme_M_2"/>
    <property type="match status" value="1"/>
</dbReference>
<dbReference type="CDD" id="cd07037">
    <property type="entry name" value="TPP_PYR_MenD"/>
    <property type="match status" value="1"/>
</dbReference>
<dbReference type="Gene3D" id="3.40.50.1220">
    <property type="entry name" value="TPP-binding domain"/>
    <property type="match status" value="1"/>
</dbReference>
<dbReference type="EC" id="2.2.1.9" evidence="6"/>
<comment type="catalytic activity">
    <reaction evidence="6">
        <text>isochorismate + 2-oxoglutarate + H(+) = 5-enolpyruvoyl-6-hydroxy-2-succinyl-cyclohex-3-ene-1-carboxylate + CO2</text>
        <dbReference type="Rhea" id="RHEA:25593"/>
        <dbReference type="ChEBI" id="CHEBI:15378"/>
        <dbReference type="ChEBI" id="CHEBI:16526"/>
        <dbReference type="ChEBI" id="CHEBI:16810"/>
        <dbReference type="ChEBI" id="CHEBI:29780"/>
        <dbReference type="ChEBI" id="CHEBI:58818"/>
        <dbReference type="EC" id="2.2.1.9"/>
    </reaction>
</comment>
<comment type="similarity">
    <text evidence="6">Belongs to the TPP enzyme family. MenD subfamily.</text>
</comment>
<dbReference type="SUPFAM" id="SSF52518">
    <property type="entry name" value="Thiamin diphosphate-binding fold (THDP-binding)"/>
    <property type="match status" value="2"/>
</dbReference>
<keyword evidence="6" id="KW-0474">Menaquinone biosynthesis</keyword>
<dbReference type="GO" id="GO:0000287">
    <property type="term" value="F:magnesium ion binding"/>
    <property type="evidence" value="ECO:0007669"/>
    <property type="project" value="UniProtKB-UniRule"/>
</dbReference>
<evidence type="ECO:0000256" key="3">
    <source>
        <dbReference type="ARBA" id="ARBA00022842"/>
    </source>
</evidence>
<sequence length="570" mass="64040">MNNSSFLTSYVNQFVETVKQAGVRDVVICPGSRSTPLAYAFVKEESFRFYRQIDERSAAYFALGIAKVKKSPVVLLCTSGTAAANFFPAIVEAYYARIPLLVVTADRPHELREVGAPQAIDQIHLFGKHVKWTVDFPIPEDNDENLPFIERHIHRAISTAKALPMGPVHINVPFREPLLIDMVPTETTTQVTFTEMGQLVPGDEFVTWFKEVLQEKEKGIFIVGDSLQTIEGFWNFAKTVQWPVLVDPLSNLRSNIPEDCIHLCIDQYDAILKDNAFKDSVIPDVVIRFGAQPVSKPLTQFLKGCKPKVFVAVDESSLFRDSIHVVTHHVQVAAASLWIPIKEKQRTSYLDNWSRANDIATEHIHTYIKTEEDEGALAGTLFEYLPSGVDLFASSSMPIRDVDTFFNKTSKDIQIYCNRGTNGIDGVVSTSMGVQAATSRPVYLLIGDLAFLHDVNGLIVSRFQQTDITIVVMNNDGGGIFSYLPQSAETNYFEHLFGTPTGLEFSHIAAMYDAQYDAVHSKEEFQKVINQPKKNDIRIIEVVTNRQVNTETHRKLWTSISKELDSIWKA</sequence>
<comment type="function">
    <text evidence="6">Catalyzes the thiamine diphosphate-dependent decarboxylation of 2-oxoglutarate and the subsequent addition of the resulting succinic semialdehyde-thiamine pyrophosphate anion to isochorismate to yield 2-succinyl-5-enolpyruvyl-6-hydroxy-3-cyclohexene-1-carboxylate (SEPHCHC).</text>
</comment>
<dbReference type="InterPro" id="IPR011766">
    <property type="entry name" value="TPP_enzyme_TPP-bd"/>
</dbReference>
<feature type="domain" description="Thiamine pyrophosphate enzyme N-terminal TPP-binding" evidence="8">
    <location>
        <begin position="12"/>
        <end position="124"/>
    </location>
</feature>
<proteinExistence type="inferred from homology"/>
<feature type="domain" description="Menaquinone biosynthesis protein MenD middle" evidence="9">
    <location>
        <begin position="216"/>
        <end position="392"/>
    </location>
</feature>
<dbReference type="Gene3D" id="3.40.50.970">
    <property type="match status" value="2"/>
</dbReference>
<comment type="pathway">
    <text evidence="6">Quinol/quinone metabolism; menaquinone biosynthesis.</text>
</comment>
<dbReference type="GO" id="GO:0009234">
    <property type="term" value="P:menaquinone biosynthetic process"/>
    <property type="evidence" value="ECO:0007669"/>
    <property type="project" value="UniProtKB-UniRule"/>
</dbReference>
<keyword evidence="2 6" id="KW-0479">Metal-binding</keyword>
<evidence type="ECO:0000259" key="8">
    <source>
        <dbReference type="Pfam" id="PF02776"/>
    </source>
</evidence>
<comment type="subunit">
    <text evidence="6">Homodimer.</text>
</comment>
<dbReference type="PIRSF" id="PIRSF004983">
    <property type="entry name" value="MenD"/>
    <property type="match status" value="1"/>
</dbReference>
<comment type="caution">
    <text evidence="10">The sequence shown here is derived from an EMBL/GenBank/DDBJ whole genome shotgun (WGS) entry which is preliminary data.</text>
</comment>
<dbReference type="OrthoDB" id="9791859at2"/>
<evidence type="ECO:0000259" key="7">
    <source>
        <dbReference type="Pfam" id="PF02775"/>
    </source>
</evidence>
<dbReference type="UniPathway" id="UPA00079"/>
<organism evidence="10 11">
    <name type="scientific">Psychrobacillus vulpis</name>
    <dbReference type="NCBI Taxonomy" id="2325572"/>
    <lineage>
        <taxon>Bacteria</taxon>
        <taxon>Bacillati</taxon>
        <taxon>Bacillota</taxon>
        <taxon>Bacilli</taxon>
        <taxon>Bacillales</taxon>
        <taxon>Bacillaceae</taxon>
        <taxon>Psychrobacillus</taxon>
    </lineage>
</organism>
<evidence type="ECO:0000313" key="10">
    <source>
        <dbReference type="EMBL" id="TQR18042.1"/>
    </source>
</evidence>
<dbReference type="InterPro" id="IPR032264">
    <property type="entry name" value="MenD_middle"/>
</dbReference>